<proteinExistence type="predicted"/>
<dbReference type="PANTHER" id="PTHR10039">
    <property type="entry name" value="AMELOGENIN"/>
    <property type="match status" value="1"/>
</dbReference>
<dbReference type="InterPro" id="IPR027417">
    <property type="entry name" value="P-loop_NTPase"/>
</dbReference>
<gene>
    <name evidence="4" type="ORF">PFICI_01621</name>
</gene>
<dbReference type="OrthoDB" id="443402at2759"/>
<evidence type="ECO:0000313" key="4">
    <source>
        <dbReference type="EMBL" id="ETS87793.1"/>
    </source>
</evidence>
<dbReference type="KEGG" id="pfy:PFICI_01621"/>
<dbReference type="GeneID" id="19266634"/>
<dbReference type="SUPFAM" id="SSF52540">
    <property type="entry name" value="P-loop containing nucleoside triphosphate hydrolases"/>
    <property type="match status" value="1"/>
</dbReference>
<feature type="domain" description="Nephrocystin 3-like N-terminal" evidence="2">
    <location>
        <begin position="269"/>
        <end position="433"/>
    </location>
</feature>
<dbReference type="InterPro" id="IPR056693">
    <property type="entry name" value="DUF7791"/>
</dbReference>
<accession>W3XP17</accession>
<dbReference type="Proteomes" id="UP000030651">
    <property type="component" value="Unassembled WGS sequence"/>
</dbReference>
<dbReference type="InParanoid" id="W3XP17"/>
<dbReference type="eggNOG" id="ENOG502SHWY">
    <property type="taxonomic scope" value="Eukaryota"/>
</dbReference>
<feature type="domain" description="DUF7791" evidence="3">
    <location>
        <begin position="542"/>
        <end position="671"/>
    </location>
</feature>
<evidence type="ECO:0000259" key="3">
    <source>
        <dbReference type="Pfam" id="PF25053"/>
    </source>
</evidence>
<sequence>MDPLTALGLAANVFACVSFTSDLIKGAIEISTSPNGCSADVSKLDSVYNDLRRLCTGLEVSVKQRNLGKDDQDYVVQLAVAIEDLSEICKKDCNDLLQLLLKFKTKTGLNGKWSSFRVALRTVWGKKTIDELEQRLSKTQHTLTLHICILAHYSCRSQSNQLEDLQRQSIRLQSNQADTLKCISKKLDDVEAGIKSRKDEDIFTAQDVDCLKERLQSLSLSGHDVAREQSILQSLTFDSRPIRHEQIPKAHAETFKWALKKDPNHSGSMIGEWLAKGTGILWIAGKPGSGKSTLMKFIADSRTTSQLVSQWAQPSRAFIASHYFWIAGTPKQKSHQGLLQSLLYDIFRQCPYLIQETCSHRRVNEHLDDPWSLSELHETLKSVSCRDSIDPKFCFFVDGMDEFDGDHEAQTNLCRTLKELATLENVKLVLSSRPWNIFEEQFGSLFPKLYVQDLTHDDIQAYAQSSLQEHPRWPVISGIDSQRQFLISEITKRSEGVFLWVRLVMKLLKQGLTNRDRLSDLYRRLQSFPTELESFFKAILESVEPFYHSHMSTILQVALQAGNESLGFLGYHFHIQEYEDLNYALNLPIRLMDQENIQQIKSDMTWHLDSRTRGLLEVHSPSGTVNFLHRTVRDFLRTREMHDFLVAKVNDRLKFNPVLSLLKAYVALIKVSCIPSRIERVTFAKYTTSDSHDKESQQISLRHLWNAMSVVETLELDAIPDPGCRSLLDELDRSL</sequence>
<dbReference type="InterPro" id="IPR056884">
    <property type="entry name" value="NPHP3-like_N"/>
</dbReference>
<dbReference type="HOGENOM" id="CLU_002341_4_0_1"/>
<organism evidence="4 5">
    <name type="scientific">Pestalotiopsis fici (strain W106-1 / CGMCC3.15140)</name>
    <dbReference type="NCBI Taxonomy" id="1229662"/>
    <lineage>
        <taxon>Eukaryota</taxon>
        <taxon>Fungi</taxon>
        <taxon>Dikarya</taxon>
        <taxon>Ascomycota</taxon>
        <taxon>Pezizomycotina</taxon>
        <taxon>Sordariomycetes</taxon>
        <taxon>Xylariomycetidae</taxon>
        <taxon>Amphisphaeriales</taxon>
        <taxon>Sporocadaceae</taxon>
        <taxon>Pestalotiopsis</taxon>
    </lineage>
</organism>
<keyword evidence="5" id="KW-1185">Reference proteome</keyword>
<evidence type="ECO:0000313" key="5">
    <source>
        <dbReference type="Proteomes" id="UP000030651"/>
    </source>
</evidence>
<reference evidence="5" key="1">
    <citation type="journal article" date="2015" name="BMC Genomics">
        <title>Genomic and transcriptomic analysis of the endophytic fungus Pestalotiopsis fici reveals its lifestyle and high potential for synthesis of natural products.</title>
        <authorList>
            <person name="Wang X."/>
            <person name="Zhang X."/>
            <person name="Liu L."/>
            <person name="Xiang M."/>
            <person name="Wang W."/>
            <person name="Sun X."/>
            <person name="Che Y."/>
            <person name="Guo L."/>
            <person name="Liu G."/>
            <person name="Guo L."/>
            <person name="Wang C."/>
            <person name="Yin W.B."/>
            <person name="Stadler M."/>
            <person name="Zhang X."/>
            <person name="Liu X."/>
        </authorList>
    </citation>
    <scope>NUCLEOTIDE SEQUENCE [LARGE SCALE GENOMIC DNA]</scope>
    <source>
        <strain evidence="5">W106-1 / CGMCC3.15140</strain>
    </source>
</reference>
<dbReference type="PANTHER" id="PTHR10039:SF5">
    <property type="entry name" value="NACHT DOMAIN-CONTAINING PROTEIN"/>
    <property type="match status" value="1"/>
</dbReference>
<dbReference type="STRING" id="1229662.W3XP17"/>
<dbReference type="AlphaFoldDB" id="W3XP17"/>
<name>W3XP17_PESFW</name>
<dbReference type="Pfam" id="PF25053">
    <property type="entry name" value="DUF7791"/>
    <property type="match status" value="1"/>
</dbReference>
<keyword evidence="1" id="KW-0677">Repeat</keyword>
<dbReference type="RefSeq" id="XP_007828393.1">
    <property type="nucleotide sequence ID" value="XM_007830202.1"/>
</dbReference>
<protein>
    <submittedName>
        <fullName evidence="4">Uncharacterized protein</fullName>
    </submittedName>
</protein>
<dbReference type="Gene3D" id="3.40.50.300">
    <property type="entry name" value="P-loop containing nucleotide triphosphate hydrolases"/>
    <property type="match status" value="1"/>
</dbReference>
<dbReference type="OMA" id="MQDRREW"/>
<evidence type="ECO:0000256" key="1">
    <source>
        <dbReference type="ARBA" id="ARBA00022737"/>
    </source>
</evidence>
<dbReference type="Pfam" id="PF24883">
    <property type="entry name" value="NPHP3_N"/>
    <property type="match status" value="1"/>
</dbReference>
<dbReference type="EMBL" id="KI912109">
    <property type="protein sequence ID" value="ETS87793.1"/>
    <property type="molecule type" value="Genomic_DNA"/>
</dbReference>
<evidence type="ECO:0000259" key="2">
    <source>
        <dbReference type="Pfam" id="PF24883"/>
    </source>
</evidence>